<evidence type="ECO:0000313" key="3">
    <source>
        <dbReference type="Proteomes" id="UP000780801"/>
    </source>
</evidence>
<evidence type="ECO:0000313" key="2">
    <source>
        <dbReference type="EMBL" id="KAF9584592.1"/>
    </source>
</evidence>
<comment type="caution">
    <text evidence="2">The sequence shown here is derived from an EMBL/GenBank/DDBJ whole genome shotgun (WGS) entry which is preliminary data.</text>
</comment>
<feature type="region of interest" description="Disordered" evidence="1">
    <location>
        <begin position="33"/>
        <end position="67"/>
    </location>
</feature>
<dbReference type="EMBL" id="JAABOA010000376">
    <property type="protein sequence ID" value="KAF9584592.1"/>
    <property type="molecule type" value="Genomic_DNA"/>
</dbReference>
<protein>
    <submittedName>
        <fullName evidence="2">Uncharacterized protein</fullName>
    </submittedName>
</protein>
<proteinExistence type="predicted"/>
<reference evidence="2" key="1">
    <citation type="journal article" date="2020" name="Fungal Divers.">
        <title>Resolving the Mortierellaceae phylogeny through synthesis of multi-gene phylogenetics and phylogenomics.</title>
        <authorList>
            <person name="Vandepol N."/>
            <person name="Liber J."/>
            <person name="Desiro A."/>
            <person name="Na H."/>
            <person name="Kennedy M."/>
            <person name="Barry K."/>
            <person name="Grigoriev I.V."/>
            <person name="Miller A.N."/>
            <person name="O'Donnell K."/>
            <person name="Stajich J.E."/>
            <person name="Bonito G."/>
        </authorList>
    </citation>
    <scope>NUCLEOTIDE SEQUENCE</scope>
    <source>
        <strain evidence="2">KOD1015</strain>
    </source>
</reference>
<dbReference type="OrthoDB" id="2394544at2759"/>
<feature type="compositionally biased region" description="Polar residues" evidence="1">
    <location>
        <begin position="41"/>
        <end position="54"/>
    </location>
</feature>
<evidence type="ECO:0000256" key="1">
    <source>
        <dbReference type="SAM" id="MobiDB-lite"/>
    </source>
</evidence>
<keyword evidence="3" id="KW-1185">Reference proteome</keyword>
<name>A0A9P6KH72_9FUNG</name>
<dbReference type="Proteomes" id="UP000780801">
    <property type="component" value="Unassembled WGS sequence"/>
</dbReference>
<organism evidence="2 3">
    <name type="scientific">Lunasporangiospora selenospora</name>
    <dbReference type="NCBI Taxonomy" id="979761"/>
    <lineage>
        <taxon>Eukaryota</taxon>
        <taxon>Fungi</taxon>
        <taxon>Fungi incertae sedis</taxon>
        <taxon>Mucoromycota</taxon>
        <taxon>Mortierellomycotina</taxon>
        <taxon>Mortierellomycetes</taxon>
        <taxon>Mortierellales</taxon>
        <taxon>Mortierellaceae</taxon>
        <taxon>Lunasporangiospora</taxon>
    </lineage>
</organism>
<dbReference type="AlphaFoldDB" id="A0A9P6KH72"/>
<accession>A0A9P6KH72</accession>
<gene>
    <name evidence="2" type="ORF">BGW38_005907</name>
</gene>
<feature type="compositionally biased region" description="Low complexity" evidence="1">
    <location>
        <begin position="55"/>
        <end position="67"/>
    </location>
</feature>
<sequence length="701" mass="75766">MSATIKIELTSTHLVLPNEFCYQYPYSLSGNSSSVSASMSQETPTSDPVSQPRHSISSSSSSSATASLPLAIGTTPVVESSSRSPNPGAVLTGCNNHANPKKPAGISLRLSRQQLRAQQLLIAPFPNPDQTTTVSPSIAMACGHFDTEHGLPSGISTLPGRSASQSRTARTDDLEPNQIAFPFEIQVPNHASVSILAPQGGTTYRLTAVLTIAKKHVRSSSTKSNVSAGECAISKPPKKNGTGGKGLMSTFFTLSPPTQALSIVTENCTVQICRAPHIRSPYFPTFAQPRTAHAQMPQGIGRQNIEALGEVTGSDSNPNSNYANTSTITNSAETGESEQHQYGAMIPGVLNHHWPECSMTATISLPYIHLPSMSNLDTNVRLEFLPTTNSVHTVKSLQLSLYERVIYRLSKRLPSSAFVPETDEDREDSDTIIVGIRDRVISTQHCPQICPESPENGQSNQSARLIERTFRFQVPNAVRASKELFSTRNCNPSTVYRVLPSERQQVIDRLSQQEDLNFDGAGGGRSTSLNSFQMIDIEIQHYIRSTLSIRRTNARSQETILERILGDIPVVVMGLVHGPMECDGTGLPSYLSSFSTSVLSIAESQLYEYETVISVAAASIRSARSSTSGDGTGSEPMYAFGPNVDRANEVARDGNDDALLSILGLQSRSLPRLPGYEESILSNSTRPSLDTTFQDLTIPDH</sequence>